<protein>
    <submittedName>
        <fullName evidence="1">Uncharacterized protein</fullName>
    </submittedName>
</protein>
<dbReference type="EMBL" id="JAULRT010000062">
    <property type="protein sequence ID" value="MDO3384161.1"/>
    <property type="molecule type" value="Genomic_DNA"/>
</dbReference>
<name>A0ABT8TNC6_9GAMM</name>
<dbReference type="Proteomes" id="UP001168380">
    <property type="component" value="Unassembled WGS sequence"/>
</dbReference>
<organism evidence="1 2">
    <name type="scientific">Gilvimarinus algae</name>
    <dbReference type="NCBI Taxonomy" id="3058037"/>
    <lineage>
        <taxon>Bacteria</taxon>
        <taxon>Pseudomonadati</taxon>
        <taxon>Pseudomonadota</taxon>
        <taxon>Gammaproteobacteria</taxon>
        <taxon>Cellvibrionales</taxon>
        <taxon>Cellvibrionaceae</taxon>
        <taxon>Gilvimarinus</taxon>
    </lineage>
</organism>
<accession>A0ABT8TNC6</accession>
<dbReference type="InterPro" id="IPR037257">
    <property type="entry name" value="T2SS_E_N_sf"/>
</dbReference>
<reference evidence="1" key="1">
    <citation type="submission" date="2023-07" db="EMBL/GenBank/DDBJ databases">
        <title>Gilvimarinus algae sp. nov., isolated from the surface of Kelp.</title>
        <authorList>
            <person name="Sun Y.Y."/>
            <person name="Gong Y."/>
            <person name="Du Z.J."/>
        </authorList>
    </citation>
    <scope>NUCLEOTIDE SEQUENCE</scope>
    <source>
        <strain evidence="1">SDUM040014</strain>
    </source>
</reference>
<sequence>MAATFFGQYLQIKGIVGRDQLRAALSYQLQRNKSLGQLAVESGLLNTSQSSQINLRQRDTDLMFGELAETLGWLSAEDVETLLERQRLEHMTLGQALVESGCLSEAKLQDLLADYHYWNTRNQRECNRRVAESSLAPQVDGFTYLLGRQLQRVFGLRSQPSYVLAKRPLALPEWSWRLGRESAVALVGVEPAPSFMQTLAERQSLVRAMELVGQGRYHSIYSADINAEDFFNRLLLELADDSQLEVLGREAKLGGPAKESLCVGYSVEGEPLQVYFCAA</sequence>
<dbReference type="SUPFAM" id="SSF160246">
    <property type="entry name" value="EspE N-terminal domain-like"/>
    <property type="match status" value="1"/>
</dbReference>
<gene>
    <name evidence="1" type="ORF">QWI16_18425</name>
</gene>
<keyword evidence="2" id="KW-1185">Reference proteome</keyword>
<proteinExistence type="predicted"/>
<evidence type="ECO:0000313" key="1">
    <source>
        <dbReference type="EMBL" id="MDO3384161.1"/>
    </source>
</evidence>
<evidence type="ECO:0000313" key="2">
    <source>
        <dbReference type="Proteomes" id="UP001168380"/>
    </source>
</evidence>
<comment type="caution">
    <text evidence="1">The sequence shown here is derived from an EMBL/GenBank/DDBJ whole genome shotgun (WGS) entry which is preliminary data.</text>
</comment>
<dbReference type="RefSeq" id="WP_302715484.1">
    <property type="nucleotide sequence ID" value="NZ_JAULRT010000062.1"/>
</dbReference>